<gene>
    <name evidence="3" type="ordered locus">Hbal_0396</name>
</gene>
<keyword evidence="1" id="KW-0175">Coiled coil</keyword>
<evidence type="ECO:0000313" key="4">
    <source>
        <dbReference type="Proteomes" id="UP000002745"/>
    </source>
</evidence>
<feature type="coiled-coil region" evidence="1">
    <location>
        <begin position="270"/>
        <end position="297"/>
    </location>
</feature>
<feature type="compositionally biased region" description="Polar residues" evidence="2">
    <location>
        <begin position="179"/>
        <end position="198"/>
    </location>
</feature>
<sequence length="313" mass="34849">MSLLIVQSNATLYRQPIIGETQGRDSNNSETSQTQLSKKTPEEFNAIIRSQIHANKTDEDVSELEGDPEEIALQRKKTQAREDIQRLREEFKVIKEVWANDPKEMARQLGRIAKQLKAAVKMFSDASKALGEIGQSAPSMTTMTAGSNLSSTSETDEQAEDQPPTEDDIDNTVEDAERSAQNGGDLSEQNMDGTDSSVSALASQRNAAQAAYSEQVEKADIKWVKAKDSPQYAAYMDNMNFINEVRGFSKLLELEFEHTKKKAVFTIPDKAEKSKEFEEADKEFEELREDVIDFERDVKAAMPIPGTLVSVAA</sequence>
<keyword evidence="4" id="KW-1185">Reference proteome</keyword>
<dbReference type="OrthoDB" id="9828388at2"/>
<reference evidence="4" key="1">
    <citation type="journal article" date="2011" name="J. Bacteriol.">
        <title>Genome sequences of eight morphologically diverse alphaproteobacteria.</title>
        <authorList>
            <consortium name="US DOE Joint Genome Institute"/>
            <person name="Brown P.J."/>
            <person name="Kysela D.T."/>
            <person name="Buechlein A."/>
            <person name="Hemmerich C."/>
            <person name="Brun Y.V."/>
        </authorList>
    </citation>
    <scope>NUCLEOTIDE SEQUENCE [LARGE SCALE GENOMIC DNA]</scope>
    <source>
        <strain evidence="4">ATCC 49814 / DSM 5838 / IFAM 1418</strain>
    </source>
</reference>
<feature type="compositionally biased region" description="Polar residues" evidence="2">
    <location>
        <begin position="136"/>
        <end position="153"/>
    </location>
</feature>
<dbReference type="HOGENOM" id="CLU_887883_0_0_5"/>
<accession>C6XMF5</accession>
<dbReference type="STRING" id="582402.Hbal_0396"/>
<feature type="region of interest" description="Disordered" evidence="2">
    <location>
        <begin position="17"/>
        <end position="42"/>
    </location>
</feature>
<dbReference type="Proteomes" id="UP000002745">
    <property type="component" value="Chromosome"/>
</dbReference>
<proteinExistence type="predicted"/>
<feature type="coiled-coil region" evidence="1">
    <location>
        <begin position="70"/>
        <end position="97"/>
    </location>
</feature>
<dbReference type="RefSeq" id="WP_015826248.1">
    <property type="nucleotide sequence ID" value="NC_012982.1"/>
</dbReference>
<protein>
    <submittedName>
        <fullName evidence="3">Uncharacterized protein</fullName>
    </submittedName>
</protein>
<feature type="compositionally biased region" description="Acidic residues" evidence="2">
    <location>
        <begin position="154"/>
        <end position="174"/>
    </location>
</feature>
<dbReference type="EMBL" id="CP001678">
    <property type="protein sequence ID" value="ACT58098.1"/>
    <property type="molecule type" value="Genomic_DNA"/>
</dbReference>
<evidence type="ECO:0000313" key="3">
    <source>
        <dbReference type="EMBL" id="ACT58098.1"/>
    </source>
</evidence>
<evidence type="ECO:0000256" key="1">
    <source>
        <dbReference type="SAM" id="Coils"/>
    </source>
</evidence>
<name>C6XMF5_HIRBI</name>
<organism evidence="3 4">
    <name type="scientific">Hirschia baltica (strain ATCC 49814 / DSM 5838 / IFAM 1418)</name>
    <dbReference type="NCBI Taxonomy" id="582402"/>
    <lineage>
        <taxon>Bacteria</taxon>
        <taxon>Pseudomonadati</taxon>
        <taxon>Pseudomonadota</taxon>
        <taxon>Alphaproteobacteria</taxon>
        <taxon>Hyphomonadales</taxon>
        <taxon>Hyphomonadaceae</taxon>
        <taxon>Hirschia</taxon>
    </lineage>
</organism>
<feature type="region of interest" description="Disordered" evidence="2">
    <location>
        <begin position="134"/>
        <end position="202"/>
    </location>
</feature>
<dbReference type="KEGG" id="hba:Hbal_0396"/>
<dbReference type="AlphaFoldDB" id="C6XMF5"/>
<feature type="compositionally biased region" description="Polar residues" evidence="2">
    <location>
        <begin position="24"/>
        <end position="38"/>
    </location>
</feature>
<evidence type="ECO:0000256" key="2">
    <source>
        <dbReference type="SAM" id="MobiDB-lite"/>
    </source>
</evidence>
<dbReference type="eggNOG" id="ENOG5033EZ3">
    <property type="taxonomic scope" value="Bacteria"/>
</dbReference>